<proteinExistence type="predicted"/>
<dbReference type="EMBL" id="CM001749">
    <property type="protein sequence ID" value="KJB68661.1"/>
    <property type="molecule type" value="Genomic_DNA"/>
</dbReference>
<dbReference type="Gramene" id="KJB68661">
    <property type="protein sequence ID" value="KJB68661"/>
    <property type="gene ID" value="B456_010G2459003"/>
</dbReference>
<evidence type="ECO:0000313" key="1">
    <source>
        <dbReference type="EMBL" id="KJB68661.1"/>
    </source>
</evidence>
<reference evidence="1 2" key="1">
    <citation type="journal article" date="2012" name="Nature">
        <title>Repeated polyploidization of Gossypium genomes and the evolution of spinnable cotton fibres.</title>
        <authorList>
            <person name="Paterson A.H."/>
            <person name="Wendel J.F."/>
            <person name="Gundlach H."/>
            <person name="Guo H."/>
            <person name="Jenkins J."/>
            <person name="Jin D."/>
            <person name="Llewellyn D."/>
            <person name="Showmaker K.C."/>
            <person name="Shu S."/>
            <person name="Udall J."/>
            <person name="Yoo M.J."/>
            <person name="Byers R."/>
            <person name="Chen W."/>
            <person name="Doron-Faigenboim A."/>
            <person name="Duke M.V."/>
            <person name="Gong L."/>
            <person name="Grimwood J."/>
            <person name="Grover C."/>
            <person name="Grupp K."/>
            <person name="Hu G."/>
            <person name="Lee T.H."/>
            <person name="Li J."/>
            <person name="Lin L."/>
            <person name="Liu T."/>
            <person name="Marler B.S."/>
            <person name="Page J.T."/>
            <person name="Roberts A.W."/>
            <person name="Romanel E."/>
            <person name="Sanders W.S."/>
            <person name="Szadkowski E."/>
            <person name="Tan X."/>
            <person name="Tang H."/>
            <person name="Xu C."/>
            <person name="Wang J."/>
            <person name="Wang Z."/>
            <person name="Zhang D."/>
            <person name="Zhang L."/>
            <person name="Ashrafi H."/>
            <person name="Bedon F."/>
            <person name="Bowers J.E."/>
            <person name="Brubaker C.L."/>
            <person name="Chee P.W."/>
            <person name="Das S."/>
            <person name="Gingle A.R."/>
            <person name="Haigler C.H."/>
            <person name="Harker D."/>
            <person name="Hoffmann L.V."/>
            <person name="Hovav R."/>
            <person name="Jones D.C."/>
            <person name="Lemke C."/>
            <person name="Mansoor S."/>
            <person name="ur Rahman M."/>
            <person name="Rainville L.N."/>
            <person name="Rambani A."/>
            <person name="Reddy U.K."/>
            <person name="Rong J.K."/>
            <person name="Saranga Y."/>
            <person name="Scheffler B.E."/>
            <person name="Scheffler J.A."/>
            <person name="Stelly D.M."/>
            <person name="Triplett B.A."/>
            <person name="Van Deynze A."/>
            <person name="Vaslin M.F."/>
            <person name="Waghmare V.N."/>
            <person name="Walford S.A."/>
            <person name="Wright R.J."/>
            <person name="Zaki E.A."/>
            <person name="Zhang T."/>
            <person name="Dennis E.S."/>
            <person name="Mayer K.F."/>
            <person name="Peterson D.G."/>
            <person name="Rokhsar D.S."/>
            <person name="Wang X."/>
            <person name="Schmutz J."/>
        </authorList>
    </citation>
    <scope>NUCLEOTIDE SEQUENCE [LARGE SCALE GENOMIC DNA]</scope>
</reference>
<sequence>KCELPTKRSKPAYRIPDWDILFLSFLKNSAVLKNNNNIGMLVNID</sequence>
<organism evidence="1 2">
    <name type="scientific">Gossypium raimondii</name>
    <name type="common">Peruvian cotton</name>
    <name type="synonym">Gossypium klotzschianum subsp. raimondii</name>
    <dbReference type="NCBI Taxonomy" id="29730"/>
    <lineage>
        <taxon>Eukaryota</taxon>
        <taxon>Viridiplantae</taxon>
        <taxon>Streptophyta</taxon>
        <taxon>Embryophyta</taxon>
        <taxon>Tracheophyta</taxon>
        <taxon>Spermatophyta</taxon>
        <taxon>Magnoliopsida</taxon>
        <taxon>eudicotyledons</taxon>
        <taxon>Gunneridae</taxon>
        <taxon>Pentapetalae</taxon>
        <taxon>rosids</taxon>
        <taxon>malvids</taxon>
        <taxon>Malvales</taxon>
        <taxon>Malvaceae</taxon>
        <taxon>Malvoideae</taxon>
        <taxon>Gossypium</taxon>
    </lineage>
</organism>
<dbReference type="Proteomes" id="UP000032304">
    <property type="component" value="Chromosome 10"/>
</dbReference>
<name>A0A0D2UKW3_GOSRA</name>
<accession>A0A0D2UKW3</accession>
<feature type="non-terminal residue" evidence="1">
    <location>
        <position position="1"/>
    </location>
</feature>
<evidence type="ECO:0000313" key="2">
    <source>
        <dbReference type="Proteomes" id="UP000032304"/>
    </source>
</evidence>
<keyword evidence="2" id="KW-1185">Reference proteome</keyword>
<protein>
    <submittedName>
        <fullName evidence="1">Uncharacterized protein</fullName>
    </submittedName>
</protein>
<feature type="non-terminal residue" evidence="1">
    <location>
        <position position="45"/>
    </location>
</feature>
<gene>
    <name evidence="1" type="ORF">B456_010G2459003</name>
</gene>
<dbReference type="AlphaFoldDB" id="A0A0D2UKW3"/>